<comment type="caution">
    <text evidence="2">The sequence shown here is derived from an EMBL/GenBank/DDBJ whole genome shotgun (WGS) entry which is preliminary data.</text>
</comment>
<evidence type="ECO:0000256" key="1">
    <source>
        <dbReference type="SAM" id="Phobius"/>
    </source>
</evidence>
<feature type="transmembrane region" description="Helical" evidence="1">
    <location>
        <begin position="133"/>
        <end position="149"/>
    </location>
</feature>
<organism evidence="2 3">
    <name type="scientific">Actinoplanes sichuanensis</name>
    <dbReference type="NCBI Taxonomy" id="512349"/>
    <lineage>
        <taxon>Bacteria</taxon>
        <taxon>Bacillati</taxon>
        <taxon>Actinomycetota</taxon>
        <taxon>Actinomycetes</taxon>
        <taxon>Micromonosporales</taxon>
        <taxon>Micromonosporaceae</taxon>
        <taxon>Actinoplanes</taxon>
    </lineage>
</organism>
<dbReference type="RefSeq" id="WP_317796347.1">
    <property type="nucleotide sequence ID" value="NZ_AP028461.1"/>
</dbReference>
<gene>
    <name evidence="2" type="ORF">ACFQ5G_43425</name>
</gene>
<feature type="transmembrane region" description="Helical" evidence="1">
    <location>
        <begin position="107"/>
        <end position="126"/>
    </location>
</feature>
<keyword evidence="1" id="KW-0812">Transmembrane</keyword>
<feature type="transmembrane region" description="Helical" evidence="1">
    <location>
        <begin position="12"/>
        <end position="36"/>
    </location>
</feature>
<feature type="transmembrane region" description="Helical" evidence="1">
    <location>
        <begin position="42"/>
        <end position="63"/>
    </location>
</feature>
<proteinExistence type="predicted"/>
<reference evidence="3" key="1">
    <citation type="journal article" date="2019" name="Int. J. Syst. Evol. Microbiol.">
        <title>The Global Catalogue of Microorganisms (GCM) 10K type strain sequencing project: providing services to taxonomists for standard genome sequencing and annotation.</title>
        <authorList>
            <consortium name="The Broad Institute Genomics Platform"/>
            <consortium name="The Broad Institute Genome Sequencing Center for Infectious Disease"/>
            <person name="Wu L."/>
            <person name="Ma J."/>
        </authorList>
    </citation>
    <scope>NUCLEOTIDE SEQUENCE [LARGE SCALE GENOMIC DNA]</scope>
    <source>
        <strain evidence="3">CCM 7526</strain>
    </source>
</reference>
<feature type="transmembrane region" description="Helical" evidence="1">
    <location>
        <begin position="75"/>
        <end position="95"/>
    </location>
</feature>
<dbReference type="Proteomes" id="UP001597183">
    <property type="component" value="Unassembled WGS sequence"/>
</dbReference>
<evidence type="ECO:0000313" key="2">
    <source>
        <dbReference type="EMBL" id="MFD1372215.1"/>
    </source>
</evidence>
<sequence>MPEPIDRTPAAAQLAAVYVLGCLTLPAGAFAFVTLILGGGALAGLATPAAATGLIYLAGTLTSRACPATSTAAGRIWWAVAVTLGGAGGVVVGAWLTVLFDVEYGELLPWIPLAGLPYVLIAALFIGRRVRMVALVAILALIGGGFYAVRQQTRQDRAEADRARVTTMLRAPLDLIWTTEIPGYRRRVAPTGDSTGYEPADPAAVRYWGERDVLLTVSHTAVEGTDCGPAELYRPVPPPNQSPPGPAPRGEVVCQDRGDLLRYRRGPGAHEFIRTAGGTVVRAGASTVVDEGLLKEAVLAARPMTLDELEIELFHR</sequence>
<keyword evidence="3" id="KW-1185">Reference proteome</keyword>
<dbReference type="EMBL" id="JBHTMK010000055">
    <property type="protein sequence ID" value="MFD1372215.1"/>
    <property type="molecule type" value="Genomic_DNA"/>
</dbReference>
<protein>
    <submittedName>
        <fullName evidence="2">Uncharacterized protein</fullName>
    </submittedName>
</protein>
<name>A0ABW4APP5_9ACTN</name>
<keyword evidence="1" id="KW-0472">Membrane</keyword>
<evidence type="ECO:0000313" key="3">
    <source>
        <dbReference type="Proteomes" id="UP001597183"/>
    </source>
</evidence>
<keyword evidence="1" id="KW-1133">Transmembrane helix</keyword>
<accession>A0ABW4APP5</accession>